<sequence length="115" mass="13166">REVLDTNIKTYSGNYQLASNNINLHLLLVHIRPNNPLSLRLGEKERRNGEREEESEYYKGANAINDPMIDKRIGIIRSIEKGERKMLGKEAQGIEREGDRGIERILPYGKDDSSS</sequence>
<organism evidence="2 3">
    <name type="scientific">Dovyalis caffra</name>
    <dbReference type="NCBI Taxonomy" id="77055"/>
    <lineage>
        <taxon>Eukaryota</taxon>
        <taxon>Viridiplantae</taxon>
        <taxon>Streptophyta</taxon>
        <taxon>Embryophyta</taxon>
        <taxon>Tracheophyta</taxon>
        <taxon>Spermatophyta</taxon>
        <taxon>Magnoliopsida</taxon>
        <taxon>eudicotyledons</taxon>
        <taxon>Gunneridae</taxon>
        <taxon>Pentapetalae</taxon>
        <taxon>rosids</taxon>
        <taxon>fabids</taxon>
        <taxon>Malpighiales</taxon>
        <taxon>Salicaceae</taxon>
        <taxon>Flacourtieae</taxon>
        <taxon>Dovyalis</taxon>
    </lineage>
</organism>
<comment type="caution">
    <text evidence="2">The sequence shown here is derived from an EMBL/GenBank/DDBJ whole genome shotgun (WGS) entry which is preliminary data.</text>
</comment>
<protein>
    <recommendedName>
        <fullName evidence="4">Ycf1</fullName>
    </recommendedName>
</protein>
<accession>A0AAV1QTQ8</accession>
<name>A0AAV1QTQ8_9ROSI</name>
<reference evidence="2 3" key="1">
    <citation type="submission" date="2024-01" db="EMBL/GenBank/DDBJ databases">
        <authorList>
            <person name="Waweru B."/>
        </authorList>
    </citation>
    <scope>NUCLEOTIDE SEQUENCE [LARGE SCALE GENOMIC DNA]</scope>
</reference>
<dbReference type="AlphaFoldDB" id="A0AAV1QTQ8"/>
<gene>
    <name evidence="2" type="ORF">DCAF_LOCUS1547</name>
</gene>
<feature type="non-terminal residue" evidence="2">
    <location>
        <position position="1"/>
    </location>
</feature>
<evidence type="ECO:0000313" key="3">
    <source>
        <dbReference type="Proteomes" id="UP001314170"/>
    </source>
</evidence>
<dbReference type="Proteomes" id="UP001314170">
    <property type="component" value="Unassembled WGS sequence"/>
</dbReference>
<keyword evidence="3" id="KW-1185">Reference proteome</keyword>
<evidence type="ECO:0008006" key="4">
    <source>
        <dbReference type="Google" id="ProtNLM"/>
    </source>
</evidence>
<feature type="region of interest" description="Disordered" evidence="1">
    <location>
        <begin position="88"/>
        <end position="115"/>
    </location>
</feature>
<proteinExistence type="predicted"/>
<evidence type="ECO:0000256" key="1">
    <source>
        <dbReference type="SAM" id="MobiDB-lite"/>
    </source>
</evidence>
<dbReference type="EMBL" id="CAWUPB010000187">
    <property type="protein sequence ID" value="CAK7323917.1"/>
    <property type="molecule type" value="Genomic_DNA"/>
</dbReference>
<evidence type="ECO:0000313" key="2">
    <source>
        <dbReference type="EMBL" id="CAK7323917.1"/>
    </source>
</evidence>